<dbReference type="RefSeq" id="WP_095376598.1">
    <property type="nucleotide sequence ID" value="NZ_NCWY01000014.1"/>
</dbReference>
<evidence type="ECO:0000313" key="6">
    <source>
        <dbReference type="Proteomes" id="UP000216867"/>
    </source>
</evidence>
<dbReference type="GO" id="GO:0006631">
    <property type="term" value="P:fatty acid metabolic process"/>
    <property type="evidence" value="ECO:0007669"/>
    <property type="project" value="TreeGrafter"/>
</dbReference>
<dbReference type="InterPro" id="IPR020845">
    <property type="entry name" value="AMP-binding_CS"/>
</dbReference>
<dbReference type="Pfam" id="PF13193">
    <property type="entry name" value="AMP-binding_C"/>
    <property type="match status" value="1"/>
</dbReference>
<dbReference type="Pfam" id="PF00501">
    <property type="entry name" value="AMP-binding"/>
    <property type="match status" value="1"/>
</dbReference>
<dbReference type="PANTHER" id="PTHR43201">
    <property type="entry name" value="ACYL-COA SYNTHETASE"/>
    <property type="match status" value="1"/>
</dbReference>
<keyword evidence="2 5" id="KW-0436">Ligase</keyword>
<dbReference type="AlphaFoldDB" id="A0A269Z8I5"/>
<dbReference type="Gene3D" id="3.30.300.30">
    <property type="match status" value="1"/>
</dbReference>
<dbReference type="PANTHER" id="PTHR43201:SF5">
    <property type="entry name" value="MEDIUM-CHAIN ACYL-COA LIGASE ACSF2, MITOCHONDRIAL"/>
    <property type="match status" value="1"/>
</dbReference>
<accession>A0A269Z8I5</accession>
<evidence type="ECO:0000256" key="2">
    <source>
        <dbReference type="ARBA" id="ARBA00022598"/>
    </source>
</evidence>
<evidence type="ECO:0000313" key="5">
    <source>
        <dbReference type="EMBL" id="PAK94114.1"/>
    </source>
</evidence>
<dbReference type="EMBL" id="NCWY01000014">
    <property type="protein sequence ID" value="PAK94114.1"/>
    <property type="molecule type" value="Genomic_DNA"/>
</dbReference>
<evidence type="ECO:0000259" key="4">
    <source>
        <dbReference type="Pfam" id="PF13193"/>
    </source>
</evidence>
<comment type="caution">
    <text evidence="5">The sequence shown here is derived from an EMBL/GenBank/DDBJ whole genome shotgun (WGS) entry which is preliminary data.</text>
</comment>
<dbReference type="Gene3D" id="3.40.50.12780">
    <property type="entry name" value="N-terminal domain of ligase-like"/>
    <property type="match status" value="1"/>
</dbReference>
<evidence type="ECO:0000256" key="1">
    <source>
        <dbReference type="ARBA" id="ARBA00006432"/>
    </source>
</evidence>
<dbReference type="PROSITE" id="PS00455">
    <property type="entry name" value="AMP_BINDING"/>
    <property type="match status" value="1"/>
</dbReference>
<evidence type="ECO:0000259" key="3">
    <source>
        <dbReference type="Pfam" id="PF00501"/>
    </source>
</evidence>
<sequence>MPITEAVLETARTHPDRPAIVGEDARLSYAGLVADSRSLAAAVDALHRAQSHPPRPAPETAGIPITAVSLASAFTTARIVAGLAGFRAVSATIDPRWPLNHQVGVITATGIGLVISDSPSLAEALAGSGWTGTVVTAAELAAEQERRCDRAHALGPDLPSPSVRGPDEAFLMLFSSGTTSDPKAFLKTREQYRANVAVSSAHLEPLPGVVTLAPGPVSYSLTLYAVIESLATGGTIHVADEFAPLPLGRRIAEESVTRIVAVPAVVAALAEAADRDPDRFVGLDLVVTGGANLPAAIRDRLAEVLLDTRLISYYGAAEIGFIGDSRDGDGTWIEIYPTIAAEIRDETGDPVPEGELGTLWILAAACSDGYLAGTTDAVLRGPDGWASVDDQGRMVDGRLQLAGRAGDIAVTGGHKVALPEVERAFATLPRLGEAVAIALPDATLGSLIALVIEEAGVVDDGDPGADKLGAGDHGPEHPDKSALLAHARSHLAPQFVPRRFYALPRLPRTVGGKIRRTETVDLIVSGEGTRL</sequence>
<proteinExistence type="inferred from homology"/>
<protein>
    <submittedName>
        <fullName evidence="5">Long-chain fatty acid--CoA ligase</fullName>
    </submittedName>
</protein>
<gene>
    <name evidence="5" type="ORF">B8X04_14135</name>
</gene>
<dbReference type="Proteomes" id="UP000216867">
    <property type="component" value="Unassembled WGS sequence"/>
</dbReference>
<dbReference type="InterPro" id="IPR025110">
    <property type="entry name" value="AMP-bd_C"/>
</dbReference>
<organism evidence="5 6">
    <name type="scientific">Brevibacterium casei</name>
    <dbReference type="NCBI Taxonomy" id="33889"/>
    <lineage>
        <taxon>Bacteria</taxon>
        <taxon>Bacillati</taxon>
        <taxon>Actinomycetota</taxon>
        <taxon>Actinomycetes</taxon>
        <taxon>Micrococcales</taxon>
        <taxon>Brevibacteriaceae</taxon>
        <taxon>Brevibacterium</taxon>
    </lineage>
</organism>
<dbReference type="SUPFAM" id="SSF56801">
    <property type="entry name" value="Acetyl-CoA synthetase-like"/>
    <property type="match status" value="1"/>
</dbReference>
<dbReference type="InterPro" id="IPR000873">
    <property type="entry name" value="AMP-dep_synth/lig_dom"/>
</dbReference>
<dbReference type="GO" id="GO:0031956">
    <property type="term" value="F:medium-chain fatty acid-CoA ligase activity"/>
    <property type="evidence" value="ECO:0007669"/>
    <property type="project" value="TreeGrafter"/>
</dbReference>
<comment type="similarity">
    <text evidence="1">Belongs to the ATP-dependent AMP-binding enzyme family.</text>
</comment>
<dbReference type="CDD" id="cd04433">
    <property type="entry name" value="AFD_class_I"/>
    <property type="match status" value="1"/>
</dbReference>
<feature type="domain" description="AMP-dependent synthetase/ligase" evidence="3">
    <location>
        <begin position="81"/>
        <end position="371"/>
    </location>
</feature>
<dbReference type="InterPro" id="IPR045851">
    <property type="entry name" value="AMP-bd_C_sf"/>
</dbReference>
<feature type="domain" description="AMP-binding enzyme C-terminal" evidence="4">
    <location>
        <begin position="420"/>
        <end position="513"/>
    </location>
</feature>
<reference evidence="5 6" key="1">
    <citation type="submission" date="2017-04" db="EMBL/GenBank/DDBJ databases">
        <title>Kefir bacterial isolates.</title>
        <authorList>
            <person name="Kim Y."/>
            <person name="Blasche S."/>
            <person name="Patil K.R."/>
        </authorList>
    </citation>
    <scope>NUCLEOTIDE SEQUENCE [LARGE SCALE GENOMIC DNA]</scope>
    <source>
        <strain evidence="5 6">OG2</strain>
    </source>
</reference>
<dbReference type="InterPro" id="IPR042099">
    <property type="entry name" value="ANL_N_sf"/>
</dbReference>
<name>A0A269Z8I5_9MICO</name>